<gene>
    <name evidence="7 8" type="primary">mltG</name>
    <name evidence="8" type="ORF">R0135_03090</name>
</gene>
<evidence type="ECO:0000256" key="4">
    <source>
        <dbReference type="ARBA" id="ARBA00023136"/>
    </source>
</evidence>
<keyword evidence="9" id="KW-1185">Reference proteome</keyword>
<evidence type="ECO:0000313" key="9">
    <source>
        <dbReference type="Proteomes" id="UP001626537"/>
    </source>
</evidence>
<dbReference type="RefSeq" id="WP_407348800.1">
    <property type="nucleotide sequence ID" value="NZ_CP136864.1"/>
</dbReference>
<evidence type="ECO:0000256" key="6">
    <source>
        <dbReference type="ARBA" id="ARBA00023316"/>
    </source>
</evidence>
<dbReference type="NCBIfam" id="TIGR00247">
    <property type="entry name" value="endolytic transglycosylase MltG"/>
    <property type="match status" value="1"/>
</dbReference>
<evidence type="ECO:0000313" key="8">
    <source>
        <dbReference type="EMBL" id="WOJ94162.1"/>
    </source>
</evidence>
<comment type="function">
    <text evidence="7">Functions as a peptidoglycan terminase that cleaves nascent peptidoglycan strands endolytically to terminate their elongation.</text>
</comment>
<sequence>MLRNLSLAVVLLLVALVASAVLLRDWWERPLTLPAEGIVLQVEPGDSLSRLSRHLAKRGVLDHERLLNIMGRLLGADSRILRGEYRLNQGITPEGLLTLLQSGDTVRYLVTLPEGITLSDALALIQASQGIRSTLAGANDSRLLDLVAPAASAEGYFLPETYQYERGDSDFKLLSEAHRLMEEALAHAWQQRRAELPYSEPYEALIMASIIEKETGLAQERPAIGGVFVRRLELGMRLQTDPAVIYGLGDAFQGNLQRKHLNDASNAYNSYRHHGLPPGPIALPGRDALMAAVDPAPGDALYFVARGDGSHEFSATLKEHEDAVRRFQLSRRANYRSSPENK</sequence>
<dbReference type="PANTHER" id="PTHR30518:SF2">
    <property type="entry name" value="ENDOLYTIC MUREIN TRANSGLYCOSYLASE"/>
    <property type="match status" value="1"/>
</dbReference>
<organism evidence="8 9">
    <name type="scientific">Congregibacter variabilis</name>
    <dbReference type="NCBI Taxonomy" id="3081200"/>
    <lineage>
        <taxon>Bacteria</taxon>
        <taxon>Pseudomonadati</taxon>
        <taxon>Pseudomonadota</taxon>
        <taxon>Gammaproteobacteria</taxon>
        <taxon>Cellvibrionales</taxon>
        <taxon>Halieaceae</taxon>
        <taxon>Congregibacter</taxon>
    </lineage>
</organism>
<dbReference type="Proteomes" id="UP001626537">
    <property type="component" value="Chromosome"/>
</dbReference>
<keyword evidence="6 7" id="KW-0961">Cell wall biogenesis/degradation</keyword>
<evidence type="ECO:0000256" key="2">
    <source>
        <dbReference type="ARBA" id="ARBA00022692"/>
    </source>
</evidence>
<proteinExistence type="inferred from homology"/>
<evidence type="ECO:0000256" key="1">
    <source>
        <dbReference type="ARBA" id="ARBA00022475"/>
    </source>
</evidence>
<evidence type="ECO:0000256" key="5">
    <source>
        <dbReference type="ARBA" id="ARBA00023239"/>
    </source>
</evidence>
<dbReference type="Pfam" id="PF02618">
    <property type="entry name" value="YceG"/>
    <property type="match status" value="1"/>
</dbReference>
<comment type="catalytic activity">
    <reaction evidence="7">
        <text>a peptidoglycan chain = a peptidoglycan chain with N-acetyl-1,6-anhydromuramyl-[peptide] at the reducing end + a peptidoglycan chain with N-acetylglucosamine at the non-reducing end.</text>
        <dbReference type="EC" id="4.2.2.29"/>
    </reaction>
</comment>
<keyword evidence="2 7" id="KW-0812">Transmembrane</keyword>
<dbReference type="EMBL" id="CP136864">
    <property type="protein sequence ID" value="WOJ94162.1"/>
    <property type="molecule type" value="Genomic_DNA"/>
</dbReference>
<comment type="similarity">
    <text evidence="7">Belongs to the transglycosylase MltG family.</text>
</comment>
<accession>A0ABZ0I3S7</accession>
<dbReference type="Gene3D" id="3.30.1490.480">
    <property type="entry name" value="Endolytic murein transglycosylase"/>
    <property type="match status" value="1"/>
</dbReference>
<keyword evidence="1 7" id="KW-1003">Cell membrane</keyword>
<name>A0ABZ0I3S7_9GAMM</name>
<protein>
    <recommendedName>
        <fullName evidence="7">Endolytic murein transglycosylase</fullName>
        <ecNumber evidence="7">4.2.2.29</ecNumber>
    </recommendedName>
    <alternativeName>
        <fullName evidence="7">Peptidoglycan lytic transglycosylase</fullName>
    </alternativeName>
    <alternativeName>
        <fullName evidence="7">Peptidoglycan polymerization terminase</fullName>
    </alternativeName>
</protein>
<keyword evidence="4 7" id="KW-0472">Membrane</keyword>
<keyword evidence="7" id="KW-0997">Cell inner membrane</keyword>
<evidence type="ECO:0000256" key="7">
    <source>
        <dbReference type="HAMAP-Rule" id="MF_02065"/>
    </source>
</evidence>
<dbReference type="HAMAP" id="MF_02065">
    <property type="entry name" value="MltG"/>
    <property type="match status" value="1"/>
</dbReference>
<dbReference type="InterPro" id="IPR003770">
    <property type="entry name" value="MLTG-like"/>
</dbReference>
<evidence type="ECO:0000256" key="3">
    <source>
        <dbReference type="ARBA" id="ARBA00022989"/>
    </source>
</evidence>
<dbReference type="CDD" id="cd08010">
    <property type="entry name" value="MltG_like"/>
    <property type="match status" value="1"/>
</dbReference>
<feature type="site" description="Important for catalytic activity" evidence="7">
    <location>
        <position position="214"/>
    </location>
</feature>
<keyword evidence="5 7" id="KW-0456">Lyase</keyword>
<dbReference type="EC" id="4.2.2.29" evidence="7"/>
<dbReference type="PANTHER" id="PTHR30518">
    <property type="entry name" value="ENDOLYTIC MUREIN TRANSGLYCOSYLASE"/>
    <property type="match status" value="1"/>
</dbReference>
<reference evidence="8 9" key="1">
    <citation type="submission" date="2023-10" db="EMBL/GenBank/DDBJ databases">
        <title>Two novel species belonging to the OM43/NOR5 clade.</title>
        <authorList>
            <person name="Park M."/>
        </authorList>
    </citation>
    <scope>NUCLEOTIDE SEQUENCE [LARGE SCALE GENOMIC DNA]</scope>
    <source>
        <strain evidence="8 9">IMCC43200</strain>
    </source>
</reference>
<dbReference type="Gene3D" id="3.30.160.60">
    <property type="entry name" value="Classic Zinc Finger"/>
    <property type="match status" value="1"/>
</dbReference>
<keyword evidence="3 7" id="KW-1133">Transmembrane helix</keyword>